<dbReference type="SMR" id="A0A2G2ZHY2"/>
<accession>A0A2G2ZHY2</accession>
<reference evidence="2 3" key="1">
    <citation type="journal article" date="2014" name="Nat. Genet.">
        <title>Genome sequence of the hot pepper provides insights into the evolution of pungency in Capsicum species.</title>
        <authorList>
            <person name="Kim S."/>
            <person name="Park M."/>
            <person name="Yeom S.I."/>
            <person name="Kim Y.M."/>
            <person name="Lee J.M."/>
            <person name="Lee H.A."/>
            <person name="Seo E."/>
            <person name="Choi J."/>
            <person name="Cheong K."/>
            <person name="Kim K.T."/>
            <person name="Jung K."/>
            <person name="Lee G.W."/>
            <person name="Oh S.K."/>
            <person name="Bae C."/>
            <person name="Kim S.B."/>
            <person name="Lee H.Y."/>
            <person name="Kim S.Y."/>
            <person name="Kim M.S."/>
            <person name="Kang B.C."/>
            <person name="Jo Y.D."/>
            <person name="Yang H.B."/>
            <person name="Jeong H.J."/>
            <person name="Kang W.H."/>
            <person name="Kwon J.K."/>
            <person name="Shin C."/>
            <person name="Lim J.Y."/>
            <person name="Park J.H."/>
            <person name="Huh J.H."/>
            <person name="Kim J.S."/>
            <person name="Kim B.D."/>
            <person name="Cohen O."/>
            <person name="Paran I."/>
            <person name="Suh M.C."/>
            <person name="Lee S.B."/>
            <person name="Kim Y.K."/>
            <person name="Shin Y."/>
            <person name="Noh S.J."/>
            <person name="Park J."/>
            <person name="Seo Y.S."/>
            <person name="Kwon S.Y."/>
            <person name="Kim H.A."/>
            <person name="Park J.M."/>
            <person name="Kim H.J."/>
            <person name="Choi S.B."/>
            <person name="Bosland P.W."/>
            <person name="Reeves G."/>
            <person name="Jo S.H."/>
            <person name="Lee B.W."/>
            <person name="Cho H.T."/>
            <person name="Choi H.S."/>
            <person name="Lee M.S."/>
            <person name="Yu Y."/>
            <person name="Do Choi Y."/>
            <person name="Park B.S."/>
            <person name="van Deynze A."/>
            <person name="Ashrafi H."/>
            <person name="Hill T."/>
            <person name="Kim W.T."/>
            <person name="Pai H.S."/>
            <person name="Ahn H.K."/>
            <person name="Yeam I."/>
            <person name="Giovannoni J.J."/>
            <person name="Rose J.K."/>
            <person name="Sorensen I."/>
            <person name="Lee S.J."/>
            <person name="Kim R.W."/>
            <person name="Choi I.Y."/>
            <person name="Choi B.S."/>
            <person name="Lim J.S."/>
            <person name="Lee Y.H."/>
            <person name="Choi D."/>
        </authorList>
    </citation>
    <scope>NUCLEOTIDE SEQUENCE [LARGE SCALE GENOMIC DNA]</scope>
    <source>
        <strain evidence="3">cv. CM334</strain>
    </source>
</reference>
<name>A0A2G2ZHY2_CAPAN</name>
<dbReference type="EMBL" id="AYRZ02000005">
    <property type="protein sequence ID" value="PHT81586.1"/>
    <property type="molecule type" value="Genomic_DNA"/>
</dbReference>
<dbReference type="Gramene" id="PHT81586">
    <property type="protein sequence ID" value="PHT81586"/>
    <property type="gene ID" value="T459_14601"/>
</dbReference>
<dbReference type="Pfam" id="PF13246">
    <property type="entry name" value="Cation_ATPase"/>
    <property type="match status" value="1"/>
</dbReference>
<sequence length="207" mass="22472">MGSATTICSDKTGTSRMTVVKTCFTMNVKDVNKLSDSIDLCSEIPNFVLKTLLQSIFNNTRGEVIASKYGKSDILGTQTETALLQFGLAVGGNFQVERPDGKITKVEPFNYTKKCMGVVLEICDGSLRAHAKGISKIILTPFDKLETRFSPITDIPVFGYTYIGILGIKDLVHPGLRESFALCPSAGVDVRIVTNDNINIATAIARE</sequence>
<comment type="caution">
    <text evidence="2">The sequence shown here is derived from an EMBL/GenBank/DDBJ whole genome shotgun (WGS) entry which is preliminary data.</text>
</comment>
<dbReference type="Gene3D" id="3.40.50.1000">
    <property type="entry name" value="HAD superfamily/HAD-like"/>
    <property type="match status" value="1"/>
</dbReference>
<organism evidence="2 3">
    <name type="scientific">Capsicum annuum</name>
    <name type="common">Capsicum pepper</name>
    <dbReference type="NCBI Taxonomy" id="4072"/>
    <lineage>
        <taxon>Eukaryota</taxon>
        <taxon>Viridiplantae</taxon>
        <taxon>Streptophyta</taxon>
        <taxon>Embryophyta</taxon>
        <taxon>Tracheophyta</taxon>
        <taxon>Spermatophyta</taxon>
        <taxon>Magnoliopsida</taxon>
        <taxon>eudicotyledons</taxon>
        <taxon>Gunneridae</taxon>
        <taxon>Pentapetalae</taxon>
        <taxon>asterids</taxon>
        <taxon>lamiids</taxon>
        <taxon>Solanales</taxon>
        <taxon>Solanaceae</taxon>
        <taxon>Solanoideae</taxon>
        <taxon>Capsiceae</taxon>
        <taxon>Capsicum</taxon>
    </lineage>
</organism>
<evidence type="ECO:0000256" key="1">
    <source>
        <dbReference type="ARBA" id="ARBA00022842"/>
    </source>
</evidence>
<evidence type="ECO:0000313" key="3">
    <source>
        <dbReference type="Proteomes" id="UP000222542"/>
    </source>
</evidence>
<reference evidence="2 3" key="2">
    <citation type="journal article" date="2017" name="Genome Biol.">
        <title>New reference genome sequences of hot pepper reveal the massive evolution of plant disease-resistance genes by retroduplication.</title>
        <authorList>
            <person name="Kim S."/>
            <person name="Park J."/>
            <person name="Yeom S.I."/>
            <person name="Kim Y.M."/>
            <person name="Seo E."/>
            <person name="Kim K.T."/>
            <person name="Kim M.S."/>
            <person name="Lee J.M."/>
            <person name="Cheong K."/>
            <person name="Shin H.S."/>
            <person name="Kim S.B."/>
            <person name="Han K."/>
            <person name="Lee J."/>
            <person name="Park M."/>
            <person name="Lee H.A."/>
            <person name="Lee H.Y."/>
            <person name="Lee Y."/>
            <person name="Oh S."/>
            <person name="Lee J.H."/>
            <person name="Choi E."/>
            <person name="Choi E."/>
            <person name="Lee S.E."/>
            <person name="Jeon J."/>
            <person name="Kim H."/>
            <person name="Choi G."/>
            <person name="Song H."/>
            <person name="Lee J."/>
            <person name="Lee S.C."/>
            <person name="Kwon J.K."/>
            <person name="Lee H.Y."/>
            <person name="Koo N."/>
            <person name="Hong Y."/>
            <person name="Kim R.W."/>
            <person name="Kang W.H."/>
            <person name="Huh J.H."/>
            <person name="Kang B.C."/>
            <person name="Yang T.J."/>
            <person name="Lee Y.H."/>
            <person name="Bennetzen J.L."/>
            <person name="Choi D."/>
        </authorList>
    </citation>
    <scope>NUCLEOTIDE SEQUENCE [LARGE SCALE GENOMIC DNA]</scope>
    <source>
        <strain evidence="3">cv. CM334</strain>
    </source>
</reference>
<dbReference type="InterPro" id="IPR036412">
    <property type="entry name" value="HAD-like_sf"/>
</dbReference>
<gene>
    <name evidence="2" type="ORF">T459_14601</name>
</gene>
<dbReference type="SUPFAM" id="SSF81660">
    <property type="entry name" value="Metal cation-transporting ATPase, ATP-binding domain N"/>
    <property type="match status" value="1"/>
</dbReference>
<dbReference type="InterPro" id="IPR023214">
    <property type="entry name" value="HAD_sf"/>
</dbReference>
<dbReference type="Gene3D" id="3.40.1110.10">
    <property type="entry name" value="Calcium-transporting ATPase, cytoplasmic domain N"/>
    <property type="match status" value="1"/>
</dbReference>
<dbReference type="Proteomes" id="UP000222542">
    <property type="component" value="Unassembled WGS sequence"/>
</dbReference>
<dbReference type="GO" id="GO:0000166">
    <property type="term" value="F:nucleotide binding"/>
    <property type="evidence" value="ECO:0007669"/>
    <property type="project" value="InterPro"/>
</dbReference>
<dbReference type="OrthoDB" id="3352408at2759"/>
<dbReference type="InterPro" id="IPR023299">
    <property type="entry name" value="ATPase_P-typ_cyto_dom_N"/>
</dbReference>
<keyword evidence="1" id="KW-0460">Magnesium</keyword>
<dbReference type="PANTHER" id="PTHR24093:SF474">
    <property type="entry name" value="CALCIUM-TRANSPORTING ATPASE 2, PLASMA MEMBRANE-TYPE"/>
    <property type="match status" value="1"/>
</dbReference>
<evidence type="ECO:0000313" key="2">
    <source>
        <dbReference type="EMBL" id="PHT81586.1"/>
    </source>
</evidence>
<protein>
    <submittedName>
        <fullName evidence="2">Uncharacterized protein</fullName>
    </submittedName>
</protein>
<dbReference type="SUPFAM" id="SSF56784">
    <property type="entry name" value="HAD-like"/>
    <property type="match status" value="1"/>
</dbReference>
<keyword evidence="3" id="KW-1185">Reference proteome</keyword>
<dbReference type="AlphaFoldDB" id="A0A2G2ZHY2"/>
<proteinExistence type="predicted"/>
<dbReference type="PANTHER" id="PTHR24093">
    <property type="entry name" value="CATION TRANSPORTING ATPASE"/>
    <property type="match status" value="1"/>
</dbReference>